<organism evidence="1 2">
    <name type="scientific">Tremella mesenterica</name>
    <name type="common">Jelly fungus</name>
    <dbReference type="NCBI Taxonomy" id="5217"/>
    <lineage>
        <taxon>Eukaryota</taxon>
        <taxon>Fungi</taxon>
        <taxon>Dikarya</taxon>
        <taxon>Basidiomycota</taxon>
        <taxon>Agaricomycotina</taxon>
        <taxon>Tremellomycetes</taxon>
        <taxon>Tremellales</taxon>
        <taxon>Tremellaceae</taxon>
        <taxon>Tremella</taxon>
    </lineage>
</organism>
<dbReference type="AlphaFoldDB" id="A0A4Q1BHZ8"/>
<name>A0A4Q1BHZ8_TREME</name>
<gene>
    <name evidence="1" type="ORF">M231_05476</name>
</gene>
<comment type="caution">
    <text evidence="1">The sequence shown here is derived from an EMBL/GenBank/DDBJ whole genome shotgun (WGS) entry which is preliminary data.</text>
</comment>
<accession>A0A4Q1BHZ8</accession>
<dbReference type="Proteomes" id="UP000289152">
    <property type="component" value="Unassembled WGS sequence"/>
</dbReference>
<proteinExistence type="predicted"/>
<protein>
    <submittedName>
        <fullName evidence="1">Uncharacterized protein</fullName>
    </submittedName>
</protein>
<dbReference type="InParanoid" id="A0A4Q1BHZ8"/>
<dbReference type="VEuPathDB" id="FungiDB:TREMEDRAFT_64353"/>
<keyword evidence="2" id="KW-1185">Reference proteome</keyword>
<reference evidence="1 2" key="1">
    <citation type="submission" date="2016-06" db="EMBL/GenBank/DDBJ databases">
        <title>Evolution of pathogenesis and genome organization in the Tremellales.</title>
        <authorList>
            <person name="Cuomo C."/>
            <person name="Litvintseva A."/>
            <person name="Heitman J."/>
            <person name="Chen Y."/>
            <person name="Sun S."/>
            <person name="Springer D."/>
            <person name="Dromer F."/>
            <person name="Young S."/>
            <person name="Zeng Q."/>
            <person name="Chapman S."/>
            <person name="Gujja S."/>
            <person name="Saif S."/>
            <person name="Birren B."/>
        </authorList>
    </citation>
    <scope>NUCLEOTIDE SEQUENCE [LARGE SCALE GENOMIC DNA]</scope>
    <source>
        <strain evidence="1 2">ATCC 28783</strain>
    </source>
</reference>
<evidence type="ECO:0000313" key="1">
    <source>
        <dbReference type="EMBL" id="RXK37255.1"/>
    </source>
</evidence>
<dbReference type="EMBL" id="SDIL01000073">
    <property type="protein sequence ID" value="RXK37255.1"/>
    <property type="molecule type" value="Genomic_DNA"/>
</dbReference>
<sequence>MEGHEDKQRYCDLVIGLSIGLSQLSQHLGSENNHAEDTPPPSILGLSNLTPANPMRFLAKERGPRLGATSHVDFLDSQSTARTPLGTLANLGPNQMSLAQISRPPGASLC</sequence>
<evidence type="ECO:0000313" key="2">
    <source>
        <dbReference type="Proteomes" id="UP000289152"/>
    </source>
</evidence>